<accession>A0A9Q8LHG6</accession>
<evidence type="ECO:0000259" key="1">
    <source>
        <dbReference type="PROSITE" id="PS50280"/>
    </source>
</evidence>
<dbReference type="SUPFAM" id="SSF82199">
    <property type="entry name" value="SET domain"/>
    <property type="match status" value="1"/>
</dbReference>
<dbReference type="GeneID" id="71985314"/>
<dbReference type="GO" id="GO:0008168">
    <property type="term" value="F:methyltransferase activity"/>
    <property type="evidence" value="ECO:0007669"/>
    <property type="project" value="UniProtKB-KW"/>
</dbReference>
<dbReference type="OrthoDB" id="438641at2759"/>
<dbReference type="PANTHER" id="PTHR47643:SF2">
    <property type="entry name" value="TPR DOMAIN PROTEIN (AFU_ORTHOLOGUE AFUA_5G12710)"/>
    <property type="match status" value="1"/>
</dbReference>
<dbReference type="GO" id="GO:0032259">
    <property type="term" value="P:methylation"/>
    <property type="evidence" value="ECO:0007669"/>
    <property type="project" value="UniProtKB-KW"/>
</dbReference>
<dbReference type="Gene3D" id="2.170.270.10">
    <property type="entry name" value="SET domain"/>
    <property type="match status" value="1"/>
</dbReference>
<dbReference type="PROSITE" id="PS50280">
    <property type="entry name" value="SET"/>
    <property type="match status" value="1"/>
</dbReference>
<organism evidence="2 3">
    <name type="scientific">Passalora fulva</name>
    <name type="common">Tomato leaf mold</name>
    <name type="synonym">Cladosporium fulvum</name>
    <dbReference type="NCBI Taxonomy" id="5499"/>
    <lineage>
        <taxon>Eukaryota</taxon>
        <taxon>Fungi</taxon>
        <taxon>Dikarya</taxon>
        <taxon>Ascomycota</taxon>
        <taxon>Pezizomycotina</taxon>
        <taxon>Dothideomycetes</taxon>
        <taxon>Dothideomycetidae</taxon>
        <taxon>Mycosphaerellales</taxon>
        <taxon>Mycosphaerellaceae</taxon>
        <taxon>Fulvia</taxon>
    </lineage>
</organism>
<dbReference type="RefSeq" id="XP_047761844.1">
    <property type="nucleotide sequence ID" value="XM_047904584.1"/>
</dbReference>
<dbReference type="InterPro" id="IPR053209">
    <property type="entry name" value="Gramillin-biosynth_MTr"/>
</dbReference>
<dbReference type="InterPro" id="IPR046341">
    <property type="entry name" value="SET_dom_sf"/>
</dbReference>
<dbReference type="SMART" id="SM00317">
    <property type="entry name" value="SET"/>
    <property type="match status" value="1"/>
</dbReference>
<dbReference type="PANTHER" id="PTHR47643">
    <property type="entry name" value="TPR DOMAIN PROTEIN (AFU_ORTHOLOGUE AFUA_5G12710)"/>
    <property type="match status" value="1"/>
</dbReference>
<keyword evidence="2" id="KW-0808">Transferase</keyword>
<evidence type="ECO:0000313" key="2">
    <source>
        <dbReference type="EMBL" id="UJO17478.1"/>
    </source>
</evidence>
<reference evidence="2" key="1">
    <citation type="submission" date="2021-12" db="EMBL/GenBank/DDBJ databases">
        <authorList>
            <person name="Zaccaron A."/>
            <person name="Stergiopoulos I."/>
        </authorList>
    </citation>
    <scope>NUCLEOTIDE SEQUENCE</scope>
    <source>
        <strain evidence="2">Race5_Kim</strain>
    </source>
</reference>
<dbReference type="CDD" id="cd20071">
    <property type="entry name" value="SET_SMYD"/>
    <property type="match status" value="1"/>
</dbReference>
<keyword evidence="3" id="KW-1185">Reference proteome</keyword>
<keyword evidence="2" id="KW-0489">Methyltransferase</keyword>
<reference evidence="2" key="2">
    <citation type="journal article" date="2022" name="Microb. Genom.">
        <title>A chromosome-scale genome assembly of the tomato pathogen Cladosporium fulvum reveals a compartmentalized genome architecture and the presence of a dispensable chromosome.</title>
        <authorList>
            <person name="Zaccaron A.Z."/>
            <person name="Chen L.H."/>
            <person name="Samaras A."/>
            <person name="Stergiopoulos I."/>
        </authorList>
    </citation>
    <scope>NUCLEOTIDE SEQUENCE</scope>
    <source>
        <strain evidence="2">Race5_Kim</strain>
    </source>
</reference>
<dbReference type="Proteomes" id="UP000756132">
    <property type="component" value="Chromosome 5"/>
</dbReference>
<protein>
    <submittedName>
        <fullName evidence="2">Methyltransferase</fullName>
    </submittedName>
</protein>
<sequence>MDDKIRALTKGMSNVRIVDITNQEQLIHAINSNPPIAPNLRGHHKPFSPESELAPVYVNEMQQDYRHVGKEVIVKIVEIERKNGVMLTCIAPDGLEDRKILVWSLFLRPLGHELQAGMLLSLREPYFGQCPSGELAICVHHPSDCEIMTEESVKDQSPHSYNTWSSSKGSRGSASMPISIMPRLCGIEIRSSPLGGRGMFATQALTSGDLLLCEKPLALYTGAETSAYATSINDILSGKLINPRKLALLQHLVDKVGPNELLRKKFFDLYAGSFTTDPDLSAAGPDVFNTYTALSIIQHNAHTIFPGNTSDHHNMANKPASETKLSPTDQRPGIWLEASRMNHSCLPNASWSWIGDMFVARANRDFAQDEEITVAYVPSAYPPEKRKNILQAANGFECRCELCVADSTAVRPEGAQEAMAKAQHLQRLTANNDSRTAAKLATTLVRDALPYYPLDTYANLPCPQLAEPLFQLGKLLMHTLSTDKPDDPVFIQARDCFEACLEIGLGYKIVHYQSYYDLLAIQNSQPRPVGILALMALAELHFLLQSKHGIPACVSLKVCAKKMYGICYGEDRTFANQHQYYGCKDVEPEVRGPHGSKGKFWVERLKEAKEMAKKEGLEKRAWPKWLAES</sequence>
<dbReference type="InterPro" id="IPR001214">
    <property type="entry name" value="SET_dom"/>
</dbReference>
<dbReference type="KEGG" id="ffu:CLAFUR5_05436"/>
<dbReference type="Pfam" id="PF00856">
    <property type="entry name" value="SET"/>
    <property type="match status" value="1"/>
</dbReference>
<dbReference type="AlphaFoldDB" id="A0A9Q8LHG6"/>
<dbReference type="EMBL" id="CP090167">
    <property type="protein sequence ID" value="UJO17478.1"/>
    <property type="molecule type" value="Genomic_DNA"/>
</dbReference>
<proteinExistence type="predicted"/>
<gene>
    <name evidence="2" type="ORF">CLAFUR5_05436</name>
</gene>
<name>A0A9Q8LHG6_PASFU</name>
<feature type="domain" description="SET" evidence="1">
    <location>
        <begin position="185"/>
        <end position="377"/>
    </location>
</feature>
<evidence type="ECO:0000313" key="3">
    <source>
        <dbReference type="Proteomes" id="UP000756132"/>
    </source>
</evidence>
<dbReference type="OMA" id="PGNTSDH"/>